<dbReference type="AlphaFoldDB" id="A0A0P1G500"/>
<evidence type="ECO:0000256" key="2">
    <source>
        <dbReference type="ARBA" id="ARBA00023015"/>
    </source>
</evidence>
<evidence type="ECO:0000259" key="5">
    <source>
        <dbReference type="PROSITE" id="PS50931"/>
    </source>
</evidence>
<dbReference type="PANTHER" id="PTHR30427:SF1">
    <property type="entry name" value="TRANSCRIPTIONAL ACTIVATOR PROTEIN LYSR"/>
    <property type="match status" value="1"/>
</dbReference>
<sequence>MRLRELEALAAIFETGTVSEAAKLLGVGQPAISRTLGRLEDKLGYPLFNRVGGRLVPTRSANAIRQEVQTVLAGMNNLRRITADLLDKRAGELKFGCAQSLIHTLIPRAVGAFSSAWPDVRLTIEPRPTRILVDQVASRKLELALLFLPVEHPGIETEPLDWFPSVCVLPSDHPLADRDMIGPEDLAGERMIMLSKTDPARFPIEHAFRQARVTPFVTVETPSVALAVKLVESGRGVTIVNSLMARDLNSERVAVAPFRPELRHQLALIRPASYERTAESEAFAKIISDCSTSDMAKQTFF</sequence>
<dbReference type="InterPro" id="IPR036390">
    <property type="entry name" value="WH_DNA-bd_sf"/>
</dbReference>
<dbReference type="InterPro" id="IPR036388">
    <property type="entry name" value="WH-like_DNA-bd_sf"/>
</dbReference>
<dbReference type="STRING" id="53501.SAMN04488043_12020"/>
<evidence type="ECO:0000256" key="3">
    <source>
        <dbReference type="ARBA" id="ARBA00023125"/>
    </source>
</evidence>
<keyword evidence="2" id="KW-0805">Transcription regulation</keyword>
<proteinExistence type="inferred from homology"/>
<dbReference type="Gene3D" id="3.40.190.290">
    <property type="match status" value="1"/>
</dbReference>
<dbReference type="EMBL" id="CYSA01000028">
    <property type="protein sequence ID" value="CUH68365.1"/>
    <property type="molecule type" value="Genomic_DNA"/>
</dbReference>
<dbReference type="OrthoDB" id="8479870at2"/>
<dbReference type="SUPFAM" id="SSF53850">
    <property type="entry name" value="Periplasmic binding protein-like II"/>
    <property type="match status" value="1"/>
</dbReference>
<accession>A0A0P1G500</accession>
<dbReference type="PANTHER" id="PTHR30427">
    <property type="entry name" value="TRANSCRIPTIONAL ACTIVATOR PROTEIN LYSR"/>
    <property type="match status" value="1"/>
</dbReference>
<dbReference type="PROSITE" id="PS50931">
    <property type="entry name" value="HTH_LYSR"/>
    <property type="match status" value="1"/>
</dbReference>
<dbReference type="Proteomes" id="UP000051587">
    <property type="component" value="Unassembled WGS sequence"/>
</dbReference>
<dbReference type="GO" id="GO:0009089">
    <property type="term" value="P:lysine biosynthetic process via diaminopimelate"/>
    <property type="evidence" value="ECO:0007669"/>
    <property type="project" value="TreeGrafter"/>
</dbReference>
<evidence type="ECO:0000256" key="1">
    <source>
        <dbReference type="ARBA" id="ARBA00009437"/>
    </source>
</evidence>
<dbReference type="RefSeq" id="WP_058264207.1">
    <property type="nucleotide sequence ID" value="NZ_CP051181.1"/>
</dbReference>
<dbReference type="GO" id="GO:0003700">
    <property type="term" value="F:DNA-binding transcription factor activity"/>
    <property type="evidence" value="ECO:0007669"/>
    <property type="project" value="InterPro"/>
</dbReference>
<comment type="similarity">
    <text evidence="1">Belongs to the LysR transcriptional regulatory family.</text>
</comment>
<evidence type="ECO:0000313" key="6">
    <source>
        <dbReference type="EMBL" id="CUH68365.1"/>
    </source>
</evidence>
<organism evidence="6 7">
    <name type="scientific">Thalassovita gelatinovora</name>
    <name type="common">Thalassobius gelatinovorus</name>
    <dbReference type="NCBI Taxonomy" id="53501"/>
    <lineage>
        <taxon>Bacteria</taxon>
        <taxon>Pseudomonadati</taxon>
        <taxon>Pseudomonadota</taxon>
        <taxon>Alphaproteobacteria</taxon>
        <taxon>Rhodobacterales</taxon>
        <taxon>Roseobacteraceae</taxon>
        <taxon>Thalassovita</taxon>
    </lineage>
</organism>
<dbReference type="Gene3D" id="1.10.10.10">
    <property type="entry name" value="Winged helix-like DNA-binding domain superfamily/Winged helix DNA-binding domain"/>
    <property type="match status" value="1"/>
</dbReference>
<reference evidence="6 7" key="1">
    <citation type="submission" date="2015-09" db="EMBL/GenBank/DDBJ databases">
        <authorList>
            <consortium name="Swine Surveillance"/>
        </authorList>
    </citation>
    <scope>NUCLEOTIDE SEQUENCE [LARGE SCALE GENOMIC DNA]</scope>
    <source>
        <strain evidence="6 7">CECT 4357</strain>
    </source>
</reference>
<keyword evidence="3" id="KW-0238">DNA-binding</keyword>
<dbReference type="GO" id="GO:0043565">
    <property type="term" value="F:sequence-specific DNA binding"/>
    <property type="evidence" value="ECO:0007669"/>
    <property type="project" value="TreeGrafter"/>
</dbReference>
<evidence type="ECO:0000313" key="7">
    <source>
        <dbReference type="Proteomes" id="UP000051587"/>
    </source>
</evidence>
<dbReference type="InterPro" id="IPR000847">
    <property type="entry name" value="LysR_HTH_N"/>
</dbReference>
<keyword evidence="4" id="KW-0804">Transcription</keyword>
<feature type="domain" description="HTH lysR-type" evidence="5">
    <location>
        <begin position="1"/>
        <end position="58"/>
    </location>
</feature>
<gene>
    <name evidence="6" type="primary">cynR_8</name>
    <name evidence="6" type="ORF">TG4357_03520</name>
</gene>
<dbReference type="InterPro" id="IPR005119">
    <property type="entry name" value="LysR_subst-bd"/>
</dbReference>
<dbReference type="PRINTS" id="PR00039">
    <property type="entry name" value="HTHLYSR"/>
</dbReference>
<dbReference type="Pfam" id="PF03466">
    <property type="entry name" value="LysR_substrate"/>
    <property type="match status" value="1"/>
</dbReference>
<keyword evidence="7" id="KW-1185">Reference proteome</keyword>
<protein>
    <submittedName>
        <fullName evidence="6">Cyn operon transcriptional activator</fullName>
    </submittedName>
</protein>
<dbReference type="Pfam" id="PF00126">
    <property type="entry name" value="HTH_1"/>
    <property type="match status" value="1"/>
</dbReference>
<name>A0A0P1G500_THAGE</name>
<evidence type="ECO:0000256" key="4">
    <source>
        <dbReference type="ARBA" id="ARBA00023163"/>
    </source>
</evidence>
<dbReference type="SUPFAM" id="SSF46785">
    <property type="entry name" value="Winged helix' DNA-binding domain"/>
    <property type="match status" value="1"/>
</dbReference>
<dbReference type="GO" id="GO:0010628">
    <property type="term" value="P:positive regulation of gene expression"/>
    <property type="evidence" value="ECO:0007669"/>
    <property type="project" value="TreeGrafter"/>
</dbReference>